<accession>F9WBM3</accession>
<dbReference type="Proteomes" id="UP000000702">
    <property type="component" value="Unassembled WGS sequence"/>
</dbReference>
<dbReference type="AlphaFoldDB" id="F9WBM3"/>
<reference evidence="2" key="1">
    <citation type="submission" date="2011-07" db="EMBL/GenBank/DDBJ databases">
        <title>Divergent evolution of antigenic variation in African trypanosomes.</title>
        <authorList>
            <person name="Jackson A.P."/>
            <person name="Berry A."/>
            <person name="Allison H.C."/>
            <person name="Burton P."/>
            <person name="Anderson J."/>
            <person name="Aslett M."/>
            <person name="Brown R."/>
            <person name="Corton N."/>
            <person name="Harris D."/>
            <person name="Hauser H."/>
            <person name="Gamble J."/>
            <person name="Gilderthorp R."/>
            <person name="McQuillan J."/>
            <person name="Quail M.A."/>
            <person name="Sanders M."/>
            <person name="Van Tonder A."/>
            <person name="Ginger M.L."/>
            <person name="Donelson J.E."/>
            <person name="Field M.C."/>
            <person name="Barry J.D."/>
            <person name="Berriman M."/>
            <person name="Hertz-Fowler C."/>
        </authorList>
    </citation>
    <scope>NUCLEOTIDE SEQUENCE [LARGE SCALE GENOMIC DNA]</scope>
    <source>
        <strain evidence="2">IL3000</strain>
    </source>
</reference>
<reference evidence="1 2" key="2">
    <citation type="journal article" date="2012" name="Proc. Natl. Acad. Sci. U.S.A.">
        <title>Antigenic diversity is generated by distinct evolutionary mechanisms in African trypanosome species.</title>
        <authorList>
            <person name="Jackson A.P."/>
            <person name="Berry A."/>
            <person name="Aslett M."/>
            <person name="Allison H.C."/>
            <person name="Burton P."/>
            <person name="Vavrova-Anderson J."/>
            <person name="Brown R."/>
            <person name="Browne H."/>
            <person name="Corton N."/>
            <person name="Hauser H."/>
            <person name="Gamble J."/>
            <person name="Gilderthorp R."/>
            <person name="Marcello L."/>
            <person name="McQuillan J."/>
            <person name="Otto T.D."/>
            <person name="Quail M.A."/>
            <person name="Sanders M.J."/>
            <person name="van Tonder A."/>
            <person name="Ginger M.L."/>
            <person name="Field M.C."/>
            <person name="Barry J.D."/>
            <person name="Hertz-Fowler C."/>
            <person name="Berriman M."/>
        </authorList>
    </citation>
    <scope>NUCLEOTIDE SEQUENCE [LARGE SCALE GENOMIC DNA]</scope>
    <source>
        <strain evidence="1 2">IL3000</strain>
    </source>
</reference>
<evidence type="ECO:0000313" key="2">
    <source>
        <dbReference type="Proteomes" id="UP000000702"/>
    </source>
</evidence>
<gene>
    <name evidence="1" type="ORF">TCIL3000_0_52550</name>
</gene>
<comment type="caution">
    <text evidence="1">The sequence shown here is derived from an EMBL/GenBank/DDBJ whole genome shotgun (WGS) entry which is preliminary data.</text>
</comment>
<dbReference type="VEuPathDB" id="TriTrypDB:TcIL3000_0_52550"/>
<sequence length="173" mass="19844">MVEKKKMMERGAINEWTLEADVAYFLINLFERTTDTNIFYLLTEYKKGIMSAFRFFTPGTTSNKQEQLKEGNKRPREILEDIPRKLKEFHYNLAKDNLFIRDRGIRVLRDFTSNRGALAVIVSSKLILSRTVISASNFPPPPTVESISVQTSYEVMGNLKGKETGSTSRRPSL</sequence>
<protein>
    <submittedName>
        <fullName evidence="1">WGS project CAEQ00000000 data, annotated contig 2121</fullName>
    </submittedName>
</protein>
<dbReference type="EMBL" id="CAEQ01001598">
    <property type="protein sequence ID" value="CCD14656.1"/>
    <property type="molecule type" value="Genomic_DNA"/>
</dbReference>
<evidence type="ECO:0000313" key="1">
    <source>
        <dbReference type="EMBL" id="CCD14656.1"/>
    </source>
</evidence>
<name>F9WBM3_TRYCI</name>
<keyword evidence="2" id="KW-1185">Reference proteome</keyword>
<organism evidence="1 2">
    <name type="scientific">Trypanosoma congolense (strain IL3000)</name>
    <dbReference type="NCBI Taxonomy" id="1068625"/>
    <lineage>
        <taxon>Eukaryota</taxon>
        <taxon>Discoba</taxon>
        <taxon>Euglenozoa</taxon>
        <taxon>Kinetoplastea</taxon>
        <taxon>Metakinetoplastina</taxon>
        <taxon>Trypanosomatida</taxon>
        <taxon>Trypanosomatidae</taxon>
        <taxon>Trypanosoma</taxon>
        <taxon>Nannomonas</taxon>
    </lineage>
</organism>
<proteinExistence type="predicted"/>